<dbReference type="EMBL" id="CP019791">
    <property type="protein sequence ID" value="AQT67232.1"/>
    <property type="molecule type" value="Genomic_DNA"/>
</dbReference>
<evidence type="ECO:0000313" key="2">
    <source>
        <dbReference type="EMBL" id="AQT67232.1"/>
    </source>
</evidence>
<keyword evidence="3" id="KW-1185">Reference proteome</keyword>
<sequence length="228" mass="26178">MFKWLRRQIEKGRPRPINIDPAQFNDPVAIKTGWEPAYDGPAGNVRIYTLVAQDAHKMVFTMSGASYLFWFVYFLAITSPLIFGLTSDNLKGAIPVIVIFAIPCILLISVGFWAFWYYSRPMVFDKRSGLYHRGKLKSTAYGKRQKKDEKAIPLDDIHALQIIPKLVRDESDYCYNYELNMVLKNGDRKNLLNVDRLKHVMPEANRLASFLEIPAWNAVTETEGDPKC</sequence>
<reference evidence="3" key="1">
    <citation type="submission" date="2017-02" db="EMBL/GenBank/DDBJ databases">
        <title>Comparative genomics and description of representatives of a novel lineage of planctomycetes thriving in anoxic sediments.</title>
        <authorList>
            <person name="Spring S."/>
            <person name="Bunk B."/>
            <person name="Sproer C."/>
        </authorList>
    </citation>
    <scope>NUCLEOTIDE SEQUENCE [LARGE SCALE GENOMIC DNA]</scope>
    <source>
        <strain evidence="3">ST-NAGAB-D1</strain>
    </source>
</reference>
<dbReference type="AlphaFoldDB" id="A0A1U9NH22"/>
<dbReference type="KEGG" id="alus:STSP2_00375"/>
<feature type="transmembrane region" description="Helical" evidence="1">
    <location>
        <begin position="92"/>
        <end position="118"/>
    </location>
</feature>
<dbReference type="Proteomes" id="UP000189674">
    <property type="component" value="Chromosome"/>
</dbReference>
<keyword evidence="1" id="KW-0812">Transmembrane</keyword>
<keyword evidence="1" id="KW-0472">Membrane</keyword>
<accession>A0A1U9NH22</accession>
<proteinExistence type="predicted"/>
<evidence type="ECO:0000313" key="3">
    <source>
        <dbReference type="Proteomes" id="UP000189674"/>
    </source>
</evidence>
<keyword evidence="1" id="KW-1133">Transmembrane helix</keyword>
<organism evidence="2 3">
    <name type="scientific">Anaerohalosphaera lusitana</name>
    <dbReference type="NCBI Taxonomy" id="1936003"/>
    <lineage>
        <taxon>Bacteria</taxon>
        <taxon>Pseudomonadati</taxon>
        <taxon>Planctomycetota</taxon>
        <taxon>Phycisphaerae</taxon>
        <taxon>Sedimentisphaerales</taxon>
        <taxon>Anaerohalosphaeraceae</taxon>
        <taxon>Anaerohalosphaera</taxon>
    </lineage>
</organism>
<gene>
    <name evidence="2" type="ORF">STSP2_00375</name>
</gene>
<dbReference type="STRING" id="1936003.STSP2_00375"/>
<protein>
    <submittedName>
        <fullName evidence="2">Uncharacterized protein</fullName>
    </submittedName>
</protein>
<feature type="transmembrane region" description="Helical" evidence="1">
    <location>
        <begin position="67"/>
        <end position="86"/>
    </location>
</feature>
<evidence type="ECO:0000256" key="1">
    <source>
        <dbReference type="SAM" id="Phobius"/>
    </source>
</evidence>
<name>A0A1U9NH22_9BACT</name>